<evidence type="ECO:0000313" key="1">
    <source>
        <dbReference type="EnsemblMetazoa" id="G18023.3:cds"/>
    </source>
</evidence>
<evidence type="ECO:0000313" key="2">
    <source>
        <dbReference type="Proteomes" id="UP000005408"/>
    </source>
</evidence>
<keyword evidence="2" id="KW-1185">Reference proteome</keyword>
<reference evidence="1" key="1">
    <citation type="submission" date="2022-08" db="UniProtKB">
        <authorList>
            <consortium name="EnsemblMetazoa"/>
        </authorList>
    </citation>
    <scope>IDENTIFICATION</scope>
    <source>
        <strain evidence="1">05x7-T-G4-1.051#20</strain>
    </source>
</reference>
<name>A0A8W8JEK5_MAGGI</name>
<accession>A0A8W8JEK5</accession>
<organism evidence="1 2">
    <name type="scientific">Magallana gigas</name>
    <name type="common">Pacific oyster</name>
    <name type="synonym">Crassostrea gigas</name>
    <dbReference type="NCBI Taxonomy" id="29159"/>
    <lineage>
        <taxon>Eukaryota</taxon>
        <taxon>Metazoa</taxon>
        <taxon>Spiralia</taxon>
        <taxon>Lophotrochozoa</taxon>
        <taxon>Mollusca</taxon>
        <taxon>Bivalvia</taxon>
        <taxon>Autobranchia</taxon>
        <taxon>Pteriomorphia</taxon>
        <taxon>Ostreida</taxon>
        <taxon>Ostreoidea</taxon>
        <taxon>Ostreidae</taxon>
        <taxon>Magallana</taxon>
    </lineage>
</organism>
<proteinExistence type="predicted"/>
<dbReference type="AlphaFoldDB" id="A0A8W8JEK5"/>
<dbReference type="Gene3D" id="2.120.10.30">
    <property type="entry name" value="TolB, C-terminal domain"/>
    <property type="match status" value="1"/>
</dbReference>
<sequence length="81" mass="9431">KMYSYSHEKLRYPRGLNVNFSGNIFVAGQRSNNIHVLTPRAELLKIFDVHSPSFIRFKENSYVCLVGSDKSTKVYEFQEDL</sequence>
<protein>
    <submittedName>
        <fullName evidence="1">Uncharacterized protein</fullName>
    </submittedName>
</protein>
<dbReference type="Proteomes" id="UP000005408">
    <property type="component" value="Unassembled WGS sequence"/>
</dbReference>
<dbReference type="EnsemblMetazoa" id="G18023.3">
    <property type="protein sequence ID" value="G18023.3:cds"/>
    <property type="gene ID" value="G18023"/>
</dbReference>
<dbReference type="InterPro" id="IPR011042">
    <property type="entry name" value="6-blade_b-propeller_TolB-like"/>
</dbReference>
<dbReference type="SUPFAM" id="SSF63829">
    <property type="entry name" value="Calcium-dependent phosphotriesterase"/>
    <property type="match status" value="1"/>
</dbReference>